<dbReference type="Proteomes" id="UP000180088">
    <property type="component" value="Unassembled WGS sequence"/>
</dbReference>
<feature type="domain" description="Bulb-type lectin" evidence="1">
    <location>
        <begin position="14"/>
        <end position="121"/>
    </location>
</feature>
<feature type="domain" description="Bulb-type lectin" evidence="1">
    <location>
        <begin position="130"/>
        <end position="236"/>
    </location>
</feature>
<comment type="caution">
    <text evidence="2">The sequence shown here is derived from an EMBL/GenBank/DDBJ whole genome shotgun (WGS) entry which is preliminary data.</text>
</comment>
<dbReference type="AlphaFoldDB" id="A0A1S1X3F2"/>
<organism evidence="2 3">
    <name type="scientific">Chromobacterium sphagni</name>
    <dbReference type="NCBI Taxonomy" id="1903179"/>
    <lineage>
        <taxon>Bacteria</taxon>
        <taxon>Pseudomonadati</taxon>
        <taxon>Pseudomonadota</taxon>
        <taxon>Betaproteobacteria</taxon>
        <taxon>Neisseriales</taxon>
        <taxon>Chromobacteriaceae</taxon>
        <taxon>Chromobacterium</taxon>
    </lineage>
</organism>
<dbReference type="Gene3D" id="2.90.10.30">
    <property type="match status" value="1"/>
</dbReference>
<protein>
    <recommendedName>
        <fullName evidence="1">Bulb-type lectin domain-containing protein</fullName>
    </recommendedName>
</protein>
<evidence type="ECO:0000313" key="2">
    <source>
        <dbReference type="EMBL" id="OHX14012.1"/>
    </source>
</evidence>
<dbReference type="SMART" id="SM00108">
    <property type="entry name" value="B_lectin"/>
    <property type="match status" value="2"/>
</dbReference>
<accession>A0A1S1X3F2</accession>
<dbReference type="InterPro" id="IPR001480">
    <property type="entry name" value="Bulb-type_lectin_dom"/>
</dbReference>
<dbReference type="EMBL" id="MKCS01000001">
    <property type="protein sequence ID" value="OHX14012.1"/>
    <property type="molecule type" value="Genomic_DNA"/>
</dbReference>
<sequence>MAACLMLFGLSAQAKSLASGQTLSLNDRIYSDNGQYFLTLQTDGNLVFYGPSGALWASNTVGSGAIRAMMQPDGHFVLYRPNSAVAWQLNTGWAGTFLNVQSDGNLVFYRLKPVWDSHTSDPATMQNLPSLQFTPPAHFAPGSSYTVGQYFLIFQTDGNLVLYKNGSQIIWSSGTAGSGATDIWMQADGNFVIYTNGRPVWQSGTAGTPNPFLAMQADGNLVVYGQLPVWDRNKGPLPQAR</sequence>
<gene>
    <name evidence="2" type="ORF">BI347_11210</name>
</gene>
<dbReference type="SUPFAM" id="SSF51110">
    <property type="entry name" value="alpha-D-mannose-specific plant lectins"/>
    <property type="match status" value="2"/>
</dbReference>
<dbReference type="Gene3D" id="2.90.10.10">
    <property type="entry name" value="Bulb-type lectin domain"/>
    <property type="match status" value="1"/>
</dbReference>
<dbReference type="PROSITE" id="PS50927">
    <property type="entry name" value="BULB_LECTIN"/>
    <property type="match status" value="2"/>
</dbReference>
<evidence type="ECO:0000313" key="3">
    <source>
        <dbReference type="Proteomes" id="UP000180088"/>
    </source>
</evidence>
<evidence type="ECO:0000259" key="1">
    <source>
        <dbReference type="PROSITE" id="PS50927"/>
    </source>
</evidence>
<name>A0A1S1X3F2_9NEIS</name>
<dbReference type="InterPro" id="IPR036426">
    <property type="entry name" value="Bulb-type_lectin_dom_sf"/>
</dbReference>
<dbReference type="STRING" id="1903179.BI347_11210"/>
<proteinExistence type="predicted"/>
<reference evidence="2 3" key="1">
    <citation type="submission" date="2016-09" db="EMBL/GenBank/DDBJ databases">
        <title>Chromobacterium muskegensis sp. nov., an insecticidal bacterium isolated from Sphagnum bogs.</title>
        <authorList>
            <person name="Sparks M.E."/>
            <person name="Blackburn M.B."/>
            <person name="Gundersen-Rindal D.E."/>
            <person name="Mitchell A."/>
            <person name="Farrar R."/>
            <person name="Kuhar D."/>
        </authorList>
    </citation>
    <scope>NUCLEOTIDE SEQUENCE [LARGE SCALE GENOMIC DNA]</scope>
    <source>
        <strain evidence="2 3">37-2</strain>
    </source>
</reference>